<name>A0ABR4XL54_9PORP</name>
<evidence type="ECO:0000256" key="2">
    <source>
        <dbReference type="ARBA" id="ARBA00022670"/>
    </source>
</evidence>
<dbReference type="InterPro" id="IPR001478">
    <property type="entry name" value="PDZ"/>
</dbReference>
<feature type="domain" description="PDZ" evidence="7">
    <location>
        <begin position="312"/>
        <end position="388"/>
    </location>
</feature>
<evidence type="ECO:0000259" key="7">
    <source>
        <dbReference type="PROSITE" id="PS50106"/>
    </source>
</evidence>
<reference evidence="8 9" key="1">
    <citation type="submission" date="2014-08" db="EMBL/GenBank/DDBJ databases">
        <title>Porphyromonas canoris strain:OH2762 Genome sequencing.</title>
        <authorList>
            <person name="Wallis C."/>
            <person name="Deusch O."/>
            <person name="O'Flynn C."/>
            <person name="Davis I."/>
            <person name="Jospin G."/>
            <person name="Darling A.E."/>
            <person name="Coil D.A."/>
            <person name="Alexiev A."/>
            <person name="Horsfall A."/>
            <person name="Kirkwood N."/>
            <person name="Harris S."/>
            <person name="Eisen J.A."/>
        </authorList>
    </citation>
    <scope>NUCLEOTIDE SEQUENCE [LARGE SCALE GENOMIC DNA]</scope>
    <source>
        <strain evidence="9">COT-108 OH2762</strain>
    </source>
</reference>
<keyword evidence="5" id="KW-0378">Hydrolase</keyword>
<keyword evidence="9" id="KW-1185">Reference proteome</keyword>
<dbReference type="EMBL" id="JQZV01000009">
    <property type="protein sequence ID" value="KGN92550.1"/>
    <property type="molecule type" value="Genomic_DNA"/>
</dbReference>
<evidence type="ECO:0000256" key="5">
    <source>
        <dbReference type="ARBA" id="ARBA00022801"/>
    </source>
</evidence>
<evidence type="ECO:0000256" key="6">
    <source>
        <dbReference type="ARBA" id="ARBA00022825"/>
    </source>
</evidence>
<keyword evidence="2" id="KW-0645">Protease</keyword>
<accession>A0ABR4XL54</accession>
<dbReference type="NCBIfam" id="TIGR02037">
    <property type="entry name" value="degP_htrA_DO"/>
    <property type="match status" value="1"/>
</dbReference>
<evidence type="ECO:0000313" key="8">
    <source>
        <dbReference type="EMBL" id="KGN92550.1"/>
    </source>
</evidence>
<dbReference type="PRINTS" id="PR00834">
    <property type="entry name" value="PROTEASES2C"/>
</dbReference>
<keyword evidence="4" id="KW-0677">Repeat</keyword>
<comment type="similarity">
    <text evidence="1">Belongs to the peptidase S1C family.</text>
</comment>
<protein>
    <submittedName>
        <fullName evidence="8">Deoxyribonuclease HsdR</fullName>
    </submittedName>
</protein>
<dbReference type="SMART" id="SM00228">
    <property type="entry name" value="PDZ"/>
    <property type="match status" value="2"/>
</dbReference>
<dbReference type="PANTHER" id="PTHR22939">
    <property type="entry name" value="SERINE PROTEASE FAMILY S1C HTRA-RELATED"/>
    <property type="match status" value="1"/>
</dbReference>
<evidence type="ECO:0000313" key="9">
    <source>
        <dbReference type="Proteomes" id="UP000030101"/>
    </source>
</evidence>
<evidence type="ECO:0000256" key="1">
    <source>
        <dbReference type="ARBA" id="ARBA00010541"/>
    </source>
</evidence>
<evidence type="ECO:0000256" key="4">
    <source>
        <dbReference type="ARBA" id="ARBA00022737"/>
    </source>
</evidence>
<dbReference type="Pfam" id="PF13365">
    <property type="entry name" value="Trypsin_2"/>
    <property type="match status" value="1"/>
</dbReference>
<keyword evidence="3" id="KW-0732">Signal</keyword>
<dbReference type="InterPro" id="IPR011782">
    <property type="entry name" value="Pept_S1C_Do"/>
</dbReference>
<dbReference type="RefSeq" id="WP_036790299.1">
    <property type="nucleotide sequence ID" value="NZ_JQZV01000009.1"/>
</dbReference>
<dbReference type="PANTHER" id="PTHR22939:SF129">
    <property type="entry name" value="SERINE PROTEASE HTRA2, MITOCHONDRIAL"/>
    <property type="match status" value="1"/>
</dbReference>
<sequence length="507" mass="53735">MKTNTKFVLAIIGSSCLSAVLAVGLYAGYTGLRGTHVGDTHAIGNSGTPSAAFEGNMQQVALAPAGLPKDFVEAAERSVHGVVHIRAELSRNTSRSGRRAQEEFIDPFEFFFGPGQGSRRMQTQPSYSMGSGVIISSDGYIITNNHVVEGSNKLTITLNDNKEYNASIIGTDKATDLALLKIEAKDLPVIPFGDSEALKVGEWVLAVGNPFNLTSTVTAGIVSAKGRNGMPSGNLQQISSFIQTDAAVNSGNSGGALVNTRGELVGINTMIYSQNGQFAGYSFAIPVSIASKVVTDLKQYGAVQRAILGVVGSNIDSDSKEKFGLKVSEGAVVQEFADFSPAKAAGVQVGDVITEVNGAKIRSISELQEQISKYRPGDQVKLRIDRKGKSMELNVALKNSKGNTEVVRKASFDSLGAAFRALSAEKRKSLGIDFGVEVAGVDDGRLSKAGIRKGFIILSVNNVAVQTPEDMERIVNEVIASSSSDKVLFIKGLQPNGERKYFAIDLS</sequence>
<dbReference type="InterPro" id="IPR009003">
    <property type="entry name" value="Peptidase_S1_PA"/>
</dbReference>
<dbReference type="Gene3D" id="2.40.10.120">
    <property type="match status" value="1"/>
</dbReference>
<keyword evidence="6" id="KW-0720">Serine protease</keyword>
<dbReference type="SUPFAM" id="SSF50156">
    <property type="entry name" value="PDZ domain-like"/>
    <property type="match status" value="2"/>
</dbReference>
<dbReference type="Gene3D" id="2.30.42.10">
    <property type="match status" value="2"/>
</dbReference>
<dbReference type="InterPro" id="IPR001940">
    <property type="entry name" value="Peptidase_S1C"/>
</dbReference>
<evidence type="ECO:0000256" key="3">
    <source>
        <dbReference type="ARBA" id="ARBA00022729"/>
    </source>
</evidence>
<dbReference type="InterPro" id="IPR036034">
    <property type="entry name" value="PDZ_sf"/>
</dbReference>
<organism evidence="8 9">
    <name type="scientific">Porphyromonas canoris</name>
    <dbReference type="NCBI Taxonomy" id="36875"/>
    <lineage>
        <taxon>Bacteria</taxon>
        <taxon>Pseudomonadati</taxon>
        <taxon>Bacteroidota</taxon>
        <taxon>Bacteroidia</taxon>
        <taxon>Bacteroidales</taxon>
        <taxon>Porphyromonadaceae</taxon>
        <taxon>Porphyromonas</taxon>
    </lineage>
</organism>
<dbReference type="Proteomes" id="UP000030101">
    <property type="component" value="Unassembled WGS sequence"/>
</dbReference>
<dbReference type="Pfam" id="PF13180">
    <property type="entry name" value="PDZ_2"/>
    <property type="match status" value="1"/>
</dbReference>
<comment type="caution">
    <text evidence="8">The sequence shown here is derived from an EMBL/GenBank/DDBJ whole genome shotgun (WGS) entry which is preliminary data.</text>
</comment>
<gene>
    <name evidence="8" type="ORF">HQ43_04695</name>
</gene>
<dbReference type="SUPFAM" id="SSF50494">
    <property type="entry name" value="Trypsin-like serine proteases"/>
    <property type="match status" value="1"/>
</dbReference>
<dbReference type="PROSITE" id="PS50106">
    <property type="entry name" value="PDZ"/>
    <property type="match status" value="1"/>
</dbReference>
<proteinExistence type="inferred from homology"/>